<feature type="transmembrane region" description="Helical" evidence="1">
    <location>
        <begin position="124"/>
        <end position="142"/>
    </location>
</feature>
<dbReference type="RefSeq" id="XP_022760809.1">
    <property type="nucleotide sequence ID" value="XM_022905074.1"/>
</dbReference>
<keyword evidence="2" id="KW-1185">Reference proteome</keyword>
<evidence type="ECO:0000313" key="3">
    <source>
        <dbReference type="RefSeq" id="XP_022760809.1"/>
    </source>
</evidence>
<sequence>MNVDHGGNLEEQWEAIKELIEINFSFEWYRFKMELIFRNKIEPLFASAVDLSVARNNLYVSSVIGIILRLLPRKNIGGNTVPLLFEGQPSAFYALVISVVFTFTGSFTALMIGDSSKTSRFCTLYSLVAMILALSILAHVFLS</sequence>
<proteinExistence type="predicted"/>
<protein>
    <submittedName>
        <fullName evidence="3">Uncharacterized protein LOC111307000</fullName>
    </submittedName>
</protein>
<gene>
    <name evidence="3" type="primary">LOC111307000</name>
</gene>
<keyword evidence="1" id="KW-0812">Transmembrane</keyword>
<evidence type="ECO:0000313" key="2">
    <source>
        <dbReference type="Proteomes" id="UP000515121"/>
    </source>
</evidence>
<organism evidence="2 3">
    <name type="scientific">Durio zibethinus</name>
    <name type="common">Durian</name>
    <dbReference type="NCBI Taxonomy" id="66656"/>
    <lineage>
        <taxon>Eukaryota</taxon>
        <taxon>Viridiplantae</taxon>
        <taxon>Streptophyta</taxon>
        <taxon>Embryophyta</taxon>
        <taxon>Tracheophyta</taxon>
        <taxon>Spermatophyta</taxon>
        <taxon>Magnoliopsida</taxon>
        <taxon>eudicotyledons</taxon>
        <taxon>Gunneridae</taxon>
        <taxon>Pentapetalae</taxon>
        <taxon>rosids</taxon>
        <taxon>malvids</taxon>
        <taxon>Malvales</taxon>
        <taxon>Malvaceae</taxon>
        <taxon>Helicteroideae</taxon>
        <taxon>Durio</taxon>
    </lineage>
</organism>
<dbReference type="GeneID" id="111307000"/>
<dbReference type="AlphaFoldDB" id="A0A6P6A794"/>
<keyword evidence="1" id="KW-0472">Membrane</keyword>
<dbReference type="Proteomes" id="UP000515121">
    <property type="component" value="Unplaced"/>
</dbReference>
<name>A0A6P6A794_DURZI</name>
<dbReference type="KEGG" id="dzi:111307000"/>
<keyword evidence="1" id="KW-1133">Transmembrane helix</keyword>
<accession>A0A6P6A794</accession>
<feature type="transmembrane region" description="Helical" evidence="1">
    <location>
        <begin position="91"/>
        <end position="112"/>
    </location>
</feature>
<reference evidence="3" key="1">
    <citation type="submission" date="2025-08" db="UniProtKB">
        <authorList>
            <consortium name="RefSeq"/>
        </authorList>
    </citation>
    <scope>IDENTIFICATION</scope>
    <source>
        <tissue evidence="3">Fruit stalk</tissue>
    </source>
</reference>
<evidence type="ECO:0000256" key="1">
    <source>
        <dbReference type="SAM" id="Phobius"/>
    </source>
</evidence>
<dbReference type="OrthoDB" id="1716910at2759"/>